<reference evidence="2 3" key="1">
    <citation type="submission" date="2015-01" db="EMBL/GenBank/DDBJ databases">
        <title>The Genome Sequence of Cladophialophora immunda CBS83496.</title>
        <authorList>
            <consortium name="The Broad Institute Genomics Platform"/>
            <person name="Cuomo C."/>
            <person name="de Hoog S."/>
            <person name="Gorbushina A."/>
            <person name="Stielow B."/>
            <person name="Teixiera M."/>
            <person name="Abouelleil A."/>
            <person name="Chapman S.B."/>
            <person name="Priest M."/>
            <person name="Young S.K."/>
            <person name="Wortman J."/>
            <person name="Nusbaum C."/>
            <person name="Birren B."/>
        </authorList>
    </citation>
    <scope>NUCLEOTIDE SEQUENCE [LARGE SCALE GENOMIC DNA]</scope>
    <source>
        <strain evidence="2 3">CBS 83496</strain>
    </source>
</reference>
<evidence type="ECO:0000256" key="1">
    <source>
        <dbReference type="SAM" id="MobiDB-lite"/>
    </source>
</evidence>
<dbReference type="EMBL" id="KN847050">
    <property type="protein sequence ID" value="KIW22072.1"/>
    <property type="molecule type" value="Genomic_DNA"/>
</dbReference>
<dbReference type="VEuPathDB" id="FungiDB:PV07_12534"/>
<dbReference type="Proteomes" id="UP000054466">
    <property type="component" value="Unassembled WGS sequence"/>
</dbReference>
<dbReference type="RefSeq" id="XP_016242288.1">
    <property type="nucleotide sequence ID" value="XM_016400068.1"/>
</dbReference>
<feature type="compositionally biased region" description="Basic residues" evidence="1">
    <location>
        <begin position="208"/>
        <end position="217"/>
    </location>
</feature>
<accession>A0A0D2ABE3</accession>
<dbReference type="OrthoDB" id="3791818at2759"/>
<dbReference type="GeneID" id="27351728"/>
<protein>
    <submittedName>
        <fullName evidence="2">Uncharacterized protein</fullName>
    </submittedName>
</protein>
<name>A0A0D2ABE3_9EURO</name>
<dbReference type="AlphaFoldDB" id="A0A0D2ABE3"/>
<sequence>MLEDLEETPEPIFRTENDHQPFRLLWDIEQRRYSPEELDALRITLPDAIYWQCEARRYSNELCELIWRDCLKKYEVEDVEGVQGVAKADGWRNVATAYKRRLKRQGCTTKQLRDFRLLITDERHWKPEAELLRQVSARRERERQEKYLEQNACVQGLPSPAQSEVYDMDLQRKPRPARRSQRICKQLGGNKAADDRWSGLRSRTASRVGKRSGRGKR</sequence>
<keyword evidence="3" id="KW-1185">Reference proteome</keyword>
<dbReference type="HOGENOM" id="CLU_1272154_0_0_1"/>
<proteinExistence type="predicted"/>
<organism evidence="2 3">
    <name type="scientific">Cladophialophora immunda</name>
    <dbReference type="NCBI Taxonomy" id="569365"/>
    <lineage>
        <taxon>Eukaryota</taxon>
        <taxon>Fungi</taxon>
        <taxon>Dikarya</taxon>
        <taxon>Ascomycota</taxon>
        <taxon>Pezizomycotina</taxon>
        <taxon>Eurotiomycetes</taxon>
        <taxon>Chaetothyriomycetidae</taxon>
        <taxon>Chaetothyriales</taxon>
        <taxon>Herpotrichiellaceae</taxon>
        <taxon>Cladophialophora</taxon>
    </lineage>
</organism>
<gene>
    <name evidence="2" type="ORF">PV07_12534</name>
</gene>
<evidence type="ECO:0000313" key="2">
    <source>
        <dbReference type="EMBL" id="KIW22072.1"/>
    </source>
</evidence>
<evidence type="ECO:0000313" key="3">
    <source>
        <dbReference type="Proteomes" id="UP000054466"/>
    </source>
</evidence>
<feature type="compositionally biased region" description="Basic residues" evidence="1">
    <location>
        <begin position="173"/>
        <end position="182"/>
    </location>
</feature>
<feature type="region of interest" description="Disordered" evidence="1">
    <location>
        <begin position="170"/>
        <end position="217"/>
    </location>
</feature>